<name>A0A165K1J3_XYLHT</name>
<dbReference type="STRING" id="1328760.A0A165K1J3"/>
<reference evidence="3 4" key="1">
    <citation type="journal article" date="2016" name="Fungal Biol.">
        <title>The genome of Xylona heveae provides a window into fungal endophytism.</title>
        <authorList>
            <person name="Gazis R."/>
            <person name="Kuo A."/>
            <person name="Riley R."/>
            <person name="LaButti K."/>
            <person name="Lipzen A."/>
            <person name="Lin J."/>
            <person name="Amirebrahimi M."/>
            <person name="Hesse C.N."/>
            <person name="Spatafora J.W."/>
            <person name="Henrissat B."/>
            <person name="Hainaut M."/>
            <person name="Grigoriev I.V."/>
            <person name="Hibbett D.S."/>
        </authorList>
    </citation>
    <scope>NUCLEOTIDE SEQUENCE [LARGE SCALE GENOMIC DNA]</scope>
    <source>
        <strain evidence="3 4">TC161</strain>
    </source>
</reference>
<keyword evidence="4" id="KW-1185">Reference proteome</keyword>
<feature type="region of interest" description="Disordered" evidence="1">
    <location>
        <begin position="21"/>
        <end position="43"/>
    </location>
</feature>
<feature type="compositionally biased region" description="Polar residues" evidence="1">
    <location>
        <begin position="30"/>
        <end position="43"/>
    </location>
</feature>
<dbReference type="Pfam" id="PF11274">
    <property type="entry name" value="DUF3074"/>
    <property type="match status" value="1"/>
</dbReference>
<evidence type="ECO:0000256" key="1">
    <source>
        <dbReference type="SAM" id="MobiDB-lite"/>
    </source>
</evidence>
<dbReference type="OrthoDB" id="6423603at2759"/>
<evidence type="ECO:0000313" key="4">
    <source>
        <dbReference type="Proteomes" id="UP000076632"/>
    </source>
</evidence>
<proteinExistence type="predicted"/>
<feature type="domain" description="DUF3074" evidence="2">
    <location>
        <begin position="114"/>
        <end position="306"/>
    </location>
</feature>
<dbReference type="InterPro" id="IPR024500">
    <property type="entry name" value="DUF3074"/>
</dbReference>
<dbReference type="SUPFAM" id="SSF55961">
    <property type="entry name" value="Bet v1-like"/>
    <property type="match status" value="1"/>
</dbReference>
<dbReference type="GeneID" id="28899806"/>
<gene>
    <name evidence="3" type="ORF">L228DRAFT_265236</name>
</gene>
<dbReference type="InParanoid" id="A0A165K1J3"/>
<dbReference type="RefSeq" id="XP_018192439.1">
    <property type="nucleotide sequence ID" value="XM_018334669.1"/>
</dbReference>
<dbReference type="PANTHER" id="PTHR40370">
    <property type="entry name" value="EXPRESSED PROTEIN"/>
    <property type="match status" value="1"/>
</dbReference>
<accession>A0A165K1J3</accession>
<dbReference type="AlphaFoldDB" id="A0A165K1J3"/>
<organism evidence="3 4">
    <name type="scientific">Xylona heveae (strain CBS 132557 / TC161)</name>
    <dbReference type="NCBI Taxonomy" id="1328760"/>
    <lineage>
        <taxon>Eukaryota</taxon>
        <taxon>Fungi</taxon>
        <taxon>Dikarya</taxon>
        <taxon>Ascomycota</taxon>
        <taxon>Pezizomycotina</taxon>
        <taxon>Xylonomycetes</taxon>
        <taxon>Xylonales</taxon>
        <taxon>Xylonaceae</taxon>
        <taxon>Xylona</taxon>
    </lineage>
</organism>
<evidence type="ECO:0000259" key="2">
    <source>
        <dbReference type="Pfam" id="PF11274"/>
    </source>
</evidence>
<evidence type="ECO:0000313" key="3">
    <source>
        <dbReference type="EMBL" id="KZF26884.1"/>
    </source>
</evidence>
<dbReference type="Proteomes" id="UP000076632">
    <property type="component" value="Unassembled WGS sequence"/>
</dbReference>
<dbReference type="PANTHER" id="PTHR40370:SF1">
    <property type="entry name" value="DUF3074 DOMAIN-CONTAINING PROTEIN"/>
    <property type="match status" value="1"/>
</dbReference>
<protein>
    <recommendedName>
        <fullName evidence="2">DUF3074 domain-containing protein</fullName>
    </recommendedName>
</protein>
<sequence>MSGTTNLGNLLRINPLPLSALPAHPALNGDESSASNRPSLSEFTSAALDEGTALVSSIDQKFKARSWKSSPPSSSKVQLFSRTVTASELSKVPWTAGPVPRQKPAPGDNTEEAWFARRSYHANDSNTNDAASYSEFEEGLLEKHSEHEKEYTPDVYDAYEVLRWDVPAENIGKYSHVNMRVVEMAHHIPAPLANRVFSVVVVTAKTSDTSFLVVQIPVDIRSLSGALYSNDRHLREGDTSIKRKKVILGVYASVEGVTLRHDNDRKDIEWIMGTTSDAKGWLPMSMQKMGVPGAVVKDVGLFLAWVKKQREKKQTGTG</sequence>
<dbReference type="EMBL" id="KV407454">
    <property type="protein sequence ID" value="KZF26884.1"/>
    <property type="molecule type" value="Genomic_DNA"/>
</dbReference>
<dbReference type="OMA" id="IEWIMAT"/>